<reference evidence="1" key="1">
    <citation type="submission" date="2021-03" db="EMBL/GenBank/DDBJ databases">
        <title>Evolutionary innovations through gain and loss of genes in the ectomycorrhizal Boletales.</title>
        <authorList>
            <person name="Wu G."/>
            <person name="Miyauchi S."/>
            <person name="Morin E."/>
            <person name="Yang Z.-L."/>
            <person name="Xu J."/>
            <person name="Martin F.M."/>
        </authorList>
    </citation>
    <scope>NUCLEOTIDE SEQUENCE</scope>
    <source>
        <strain evidence="1">BR01</strain>
    </source>
</reference>
<proteinExistence type="predicted"/>
<dbReference type="Proteomes" id="UP000683000">
    <property type="component" value="Unassembled WGS sequence"/>
</dbReference>
<comment type="caution">
    <text evidence="1">The sequence shown here is derived from an EMBL/GenBank/DDBJ whole genome shotgun (WGS) entry which is preliminary data.</text>
</comment>
<gene>
    <name evidence="1" type="ORF">JVT61DRAFT_8934</name>
</gene>
<dbReference type="EMBL" id="JAGFBS010000031">
    <property type="protein sequence ID" value="KAG6371925.1"/>
    <property type="molecule type" value="Genomic_DNA"/>
</dbReference>
<sequence>MSHHRKCSVHILYPCECSQLPPLEFTHICELRPRRGNDYQYNVPVFANDSLTSGTHTMTVQPVVPADTERLNLNIV</sequence>
<organism evidence="1 2">
    <name type="scientific">Boletus reticuloceps</name>
    <dbReference type="NCBI Taxonomy" id="495285"/>
    <lineage>
        <taxon>Eukaryota</taxon>
        <taxon>Fungi</taxon>
        <taxon>Dikarya</taxon>
        <taxon>Basidiomycota</taxon>
        <taxon>Agaricomycotina</taxon>
        <taxon>Agaricomycetes</taxon>
        <taxon>Agaricomycetidae</taxon>
        <taxon>Boletales</taxon>
        <taxon>Boletineae</taxon>
        <taxon>Boletaceae</taxon>
        <taxon>Boletoideae</taxon>
        <taxon>Boletus</taxon>
    </lineage>
</organism>
<protein>
    <submittedName>
        <fullName evidence="1">Uncharacterized protein</fullName>
    </submittedName>
</protein>
<accession>A0A8I2YHC5</accession>
<dbReference type="OrthoDB" id="3245657at2759"/>
<keyword evidence="2" id="KW-1185">Reference proteome</keyword>
<evidence type="ECO:0000313" key="2">
    <source>
        <dbReference type="Proteomes" id="UP000683000"/>
    </source>
</evidence>
<dbReference type="AlphaFoldDB" id="A0A8I2YHC5"/>
<name>A0A8I2YHC5_9AGAM</name>
<evidence type="ECO:0000313" key="1">
    <source>
        <dbReference type="EMBL" id="KAG6371925.1"/>
    </source>
</evidence>